<dbReference type="AlphaFoldDB" id="A0A7W6CAB5"/>
<organism evidence="1 2">
    <name type="scientific">Novosphingobium fluoreni</name>
    <dbReference type="NCBI Taxonomy" id="1391222"/>
    <lineage>
        <taxon>Bacteria</taxon>
        <taxon>Pseudomonadati</taxon>
        <taxon>Pseudomonadota</taxon>
        <taxon>Alphaproteobacteria</taxon>
        <taxon>Sphingomonadales</taxon>
        <taxon>Sphingomonadaceae</taxon>
        <taxon>Novosphingobium</taxon>
    </lineage>
</organism>
<evidence type="ECO:0000313" key="1">
    <source>
        <dbReference type="EMBL" id="MBB3941292.1"/>
    </source>
</evidence>
<name>A0A7W6CAB5_9SPHN</name>
<comment type="caution">
    <text evidence="1">The sequence shown here is derived from an EMBL/GenBank/DDBJ whole genome shotgun (WGS) entry which is preliminary data.</text>
</comment>
<accession>A0A7W6CAB5</accession>
<reference evidence="1 2" key="1">
    <citation type="submission" date="2020-08" db="EMBL/GenBank/DDBJ databases">
        <title>Genomic Encyclopedia of Type Strains, Phase IV (KMG-IV): sequencing the most valuable type-strain genomes for metagenomic binning, comparative biology and taxonomic classification.</title>
        <authorList>
            <person name="Goeker M."/>
        </authorList>
    </citation>
    <scope>NUCLEOTIDE SEQUENCE [LARGE SCALE GENOMIC DNA]</scope>
    <source>
        <strain evidence="1 2">DSM 27568</strain>
    </source>
</reference>
<gene>
    <name evidence="1" type="ORF">GGR39_002968</name>
</gene>
<dbReference type="Proteomes" id="UP000561459">
    <property type="component" value="Unassembled WGS sequence"/>
</dbReference>
<proteinExistence type="predicted"/>
<evidence type="ECO:0000313" key="2">
    <source>
        <dbReference type="Proteomes" id="UP000561459"/>
    </source>
</evidence>
<dbReference type="EMBL" id="JACIDY010000008">
    <property type="protein sequence ID" value="MBB3941292.1"/>
    <property type="molecule type" value="Genomic_DNA"/>
</dbReference>
<sequence length="181" mass="20413">MDLQSTCQFADDSDARRYSGALYRPDISGAKSGSIRKFFLRDVPFLPQQAKIHSKNILQIHRLNRQATRTILLGTIVPNRYGVVMEEHWMFVQNQLMDLAPSGAPVPYDQNHLALYAALIDAHERATEWRTTAADLMGLDPESPKAEPCWRSHLKRAQWIVGEGMAAALQSFGKRGLPKQL</sequence>
<keyword evidence="2" id="KW-1185">Reference proteome</keyword>
<evidence type="ECO:0008006" key="3">
    <source>
        <dbReference type="Google" id="ProtNLM"/>
    </source>
</evidence>
<protein>
    <recommendedName>
        <fullName evidence="3">DUF2285 domain-containing protein</fullName>
    </recommendedName>
</protein>